<organism evidence="1 2">
    <name type="scientific">Sporothrix epigloea</name>
    <dbReference type="NCBI Taxonomy" id="1892477"/>
    <lineage>
        <taxon>Eukaryota</taxon>
        <taxon>Fungi</taxon>
        <taxon>Dikarya</taxon>
        <taxon>Ascomycota</taxon>
        <taxon>Pezizomycotina</taxon>
        <taxon>Sordariomycetes</taxon>
        <taxon>Sordariomycetidae</taxon>
        <taxon>Ophiostomatales</taxon>
        <taxon>Ophiostomataceae</taxon>
        <taxon>Sporothrix</taxon>
    </lineage>
</organism>
<evidence type="ECO:0000313" key="1">
    <source>
        <dbReference type="EMBL" id="CAK7268110.1"/>
    </source>
</evidence>
<sequence length="63" mass="7108">MVTLLYYQIPDALLGSSDEWHPKFNYFQPVAAHSTVTCGIHGSTLHPDDAEVFMSQLAVYKYC</sequence>
<gene>
    <name evidence="1" type="ORF">SEPCBS119000_002894</name>
</gene>
<keyword evidence="2" id="KW-1185">Reference proteome</keyword>
<protein>
    <submittedName>
        <fullName evidence="1">Uncharacterized protein</fullName>
    </submittedName>
</protein>
<accession>A0ABP0DIQ1</accession>
<evidence type="ECO:0000313" key="2">
    <source>
        <dbReference type="Proteomes" id="UP001642502"/>
    </source>
</evidence>
<proteinExistence type="predicted"/>
<dbReference type="Proteomes" id="UP001642502">
    <property type="component" value="Unassembled WGS sequence"/>
</dbReference>
<name>A0ABP0DIQ1_9PEZI</name>
<comment type="caution">
    <text evidence="1">The sequence shown here is derived from an EMBL/GenBank/DDBJ whole genome shotgun (WGS) entry which is preliminary data.</text>
</comment>
<reference evidence="1 2" key="1">
    <citation type="submission" date="2024-01" db="EMBL/GenBank/DDBJ databases">
        <authorList>
            <person name="Allen C."/>
            <person name="Tagirdzhanova G."/>
        </authorList>
    </citation>
    <scope>NUCLEOTIDE SEQUENCE [LARGE SCALE GENOMIC DNA]</scope>
    <source>
        <strain evidence="1 2">CBS 119000</strain>
    </source>
</reference>
<dbReference type="EMBL" id="CAWUON010000033">
    <property type="protein sequence ID" value="CAK7268110.1"/>
    <property type="molecule type" value="Genomic_DNA"/>
</dbReference>